<dbReference type="GO" id="GO:0005576">
    <property type="term" value="C:extracellular region"/>
    <property type="evidence" value="ECO:0007669"/>
    <property type="project" value="TreeGrafter"/>
</dbReference>
<dbReference type="PANTHER" id="PTHR23357:SF1">
    <property type="entry name" value="RENALASE"/>
    <property type="match status" value="1"/>
</dbReference>
<sequence length="656" mass="73254">MTAEQFGEKEGTWRGDDWALRWSKAGGQLISECQRRQLESVSYSSRYALGLFYEAGTKIDVPWAGQYITSNPCIRFISIDNKKRNIEMWMASDYNYMAFDNSSKESVAFIPKENQQMNKLFLHMEFTPARTVQVVDESSRKTGKGYHHCCRFRKKKQGRTLCWLRKEMREASVRQRGKDLQRGPEPPDSPVTGVLLIRKDLSLPRIPEILPPRFTTMESFKKLFALKRADPILFDQQAVNLAPPPPCPWVQTDPNCDSVHLFVHVLNKYGLLTLCPILRGEPPLLTCFCLSAELHSLASTPHQLAEPTTALDTRTHTVHQDLQKGSPLRPDALGLQLRIVRNRAFPGGSHHCPVWSHTLGPLHGGRTGANLPAAGSLLARPASTSGDQMPEMETFTGVLAMPCSNYRKCLVCLRRIDASDQCLGDLVGMGKCGINTDRIFSLASCSLKVTEAAANAHGQLTLHPKPFLVCGGDAFTQSNFDGCITSARSDEREDEEEDEQILLVPPGSCEGQCPLHLHRTLGRVDGEVSACEAKNLSKVMHQTTEACYVCFVLSYLKSWRHIYWNLLELQLKGLGLWEMKQFVSGIHTLNHHTAGLRAAQGVVQLNMILNICQLNQGSKFSTREHDVDLRCSLENPGSINRAHTRQPAGILVGNFI</sequence>
<dbReference type="EMBL" id="GL192388">
    <property type="protein sequence ID" value="EFB20296.1"/>
    <property type="molecule type" value="Genomic_DNA"/>
</dbReference>
<protein>
    <submittedName>
        <fullName evidence="1">Uncharacterized protein</fullName>
    </submittedName>
</protein>
<evidence type="ECO:0000313" key="1">
    <source>
        <dbReference type="EMBL" id="EFB20296.1"/>
    </source>
</evidence>
<dbReference type="InterPro" id="IPR040174">
    <property type="entry name" value="RNLS"/>
</dbReference>
<dbReference type="Gene3D" id="3.50.50.60">
    <property type="entry name" value="FAD/NAD(P)-binding domain"/>
    <property type="match status" value="1"/>
</dbReference>
<dbReference type="InParanoid" id="D2GZ34"/>
<dbReference type="Gene3D" id="3.90.660.10">
    <property type="match status" value="1"/>
</dbReference>
<proteinExistence type="predicted"/>
<dbReference type="InterPro" id="IPR036188">
    <property type="entry name" value="FAD/NAD-bd_sf"/>
</dbReference>
<dbReference type="AlphaFoldDB" id="D2GZ34"/>
<accession>D2GZ34</accession>
<dbReference type="GO" id="GO:0016651">
    <property type="term" value="F:oxidoreductase activity, acting on NAD(P)H"/>
    <property type="evidence" value="ECO:0007669"/>
    <property type="project" value="InterPro"/>
</dbReference>
<name>D2GZ34_AILME</name>
<dbReference type="PANTHER" id="PTHR23357">
    <property type="entry name" value="RENALASE"/>
    <property type="match status" value="1"/>
</dbReference>
<organism evidence="1">
    <name type="scientific">Ailuropoda melanoleuca</name>
    <name type="common">Giant panda</name>
    <dbReference type="NCBI Taxonomy" id="9646"/>
    <lineage>
        <taxon>Eukaryota</taxon>
        <taxon>Metazoa</taxon>
        <taxon>Chordata</taxon>
        <taxon>Craniata</taxon>
        <taxon>Vertebrata</taxon>
        <taxon>Euteleostomi</taxon>
        <taxon>Mammalia</taxon>
        <taxon>Eutheria</taxon>
        <taxon>Laurasiatheria</taxon>
        <taxon>Carnivora</taxon>
        <taxon>Caniformia</taxon>
        <taxon>Ursidae</taxon>
        <taxon>Ailuropoda</taxon>
    </lineage>
</organism>
<gene>
    <name evidence="1" type="ORF">PANDA_002318</name>
</gene>
<reference evidence="1" key="1">
    <citation type="journal article" date="2010" name="Nature">
        <title>The sequence and de novo assembly of the giant panda genome.</title>
        <authorList>
            <person name="Li R."/>
            <person name="Fan W."/>
            <person name="Tian G."/>
            <person name="Zhu H."/>
            <person name="He L."/>
            <person name="Cai J."/>
            <person name="Huang Q."/>
            <person name="Cai Q."/>
            <person name="Li B."/>
            <person name="Bai Y."/>
            <person name="Zhang Z."/>
            <person name="Zhang Y."/>
            <person name="Wang W."/>
            <person name="Li J."/>
            <person name="Wei F."/>
            <person name="Li H."/>
            <person name="Jian M."/>
            <person name="Li J."/>
            <person name="Zhang Z."/>
            <person name="Nielsen R."/>
            <person name="Li D."/>
            <person name="Gu W."/>
            <person name="Yang Z."/>
            <person name="Xuan Z."/>
            <person name="Ryder O.A."/>
            <person name="Leung F.C."/>
            <person name="Zhou Y."/>
            <person name="Cao J."/>
            <person name="Sun X."/>
            <person name="Fu Y."/>
            <person name="Fang X."/>
            <person name="Guo X."/>
            <person name="Wang B."/>
            <person name="Hou R."/>
            <person name="Shen F."/>
            <person name="Mu B."/>
            <person name="Ni P."/>
            <person name="Lin R."/>
            <person name="Qian W."/>
            <person name="Wang G."/>
            <person name="Yu C."/>
            <person name="Nie W."/>
            <person name="Wang J."/>
            <person name="Wu Z."/>
            <person name="Liang H."/>
            <person name="Min J."/>
            <person name="Wu Q."/>
            <person name="Cheng S."/>
            <person name="Ruan J."/>
            <person name="Wang M."/>
            <person name="Shi Z."/>
            <person name="Wen M."/>
            <person name="Liu B."/>
            <person name="Ren X."/>
            <person name="Zheng H."/>
            <person name="Dong D."/>
            <person name="Cook K."/>
            <person name="Shan G."/>
            <person name="Zhang H."/>
            <person name="Kosiol C."/>
            <person name="Xie X."/>
            <person name="Lu Z."/>
            <person name="Zheng H."/>
            <person name="Li Y."/>
            <person name="Steiner C.C."/>
            <person name="Lam T.T."/>
            <person name="Lin S."/>
            <person name="Zhang Q."/>
            <person name="Li G."/>
            <person name="Tian J."/>
            <person name="Gong T."/>
            <person name="Liu H."/>
            <person name="Zhang D."/>
            <person name="Fang L."/>
            <person name="Ye C."/>
            <person name="Zhang J."/>
            <person name="Hu W."/>
            <person name="Xu A."/>
            <person name="Ren Y."/>
            <person name="Zhang G."/>
            <person name="Bruford M.W."/>
            <person name="Li Q."/>
            <person name="Ma L."/>
            <person name="Guo Y."/>
            <person name="An N."/>
            <person name="Hu Y."/>
            <person name="Zheng Y."/>
            <person name="Shi Y."/>
            <person name="Li Z."/>
            <person name="Liu Q."/>
            <person name="Chen Y."/>
            <person name="Zhao J."/>
            <person name="Qu N."/>
            <person name="Zhao S."/>
            <person name="Tian F."/>
            <person name="Wang X."/>
            <person name="Wang H."/>
            <person name="Xu L."/>
            <person name="Liu X."/>
            <person name="Vinar T."/>
            <person name="Wang Y."/>
            <person name="Lam T.W."/>
            <person name="Yiu S.M."/>
            <person name="Liu S."/>
            <person name="Zhang H."/>
            <person name="Li D."/>
            <person name="Huang Y."/>
            <person name="Wang X."/>
            <person name="Yang G."/>
            <person name="Jiang Z."/>
            <person name="Wang J."/>
            <person name="Qin N."/>
            <person name="Li L."/>
            <person name="Li J."/>
            <person name="Bolund L."/>
            <person name="Kristiansen K."/>
            <person name="Wong G.K."/>
            <person name="Olson M."/>
            <person name="Zhang X."/>
            <person name="Li S."/>
            <person name="Yang H."/>
            <person name="Wang J."/>
            <person name="Wang J."/>
        </authorList>
    </citation>
    <scope>NUCLEOTIDE SEQUENCE [LARGE SCALE GENOMIC DNA]</scope>
</reference>